<reference evidence="1 2" key="1">
    <citation type="submission" date="2018-06" db="EMBL/GenBank/DDBJ databases">
        <authorList>
            <consortium name="Pathogen Informatics"/>
            <person name="Doyle S."/>
        </authorList>
    </citation>
    <scope>NUCLEOTIDE SEQUENCE [LARGE SCALE GENOMIC DNA]</scope>
    <source>
        <strain evidence="1 2">NCTC11088</strain>
    </source>
</reference>
<organism evidence="1 2">
    <name type="scientific">Peptoniphilus indolicus</name>
    <dbReference type="NCBI Taxonomy" id="33030"/>
    <lineage>
        <taxon>Bacteria</taxon>
        <taxon>Bacillati</taxon>
        <taxon>Bacillota</taxon>
        <taxon>Tissierellia</taxon>
        <taxon>Tissierellales</taxon>
        <taxon>Peptoniphilaceae</taxon>
        <taxon>Peptoniphilus</taxon>
    </lineage>
</organism>
<proteinExistence type="predicted"/>
<sequence length="54" mass="6153">MFKFTNESMVVKAWVNLIVANEKTLDDVPKLWNLKECVQDVLNSLKEEGGEIDA</sequence>
<evidence type="ECO:0000313" key="1">
    <source>
        <dbReference type="EMBL" id="SUB74369.1"/>
    </source>
</evidence>
<dbReference type="RefSeq" id="WP_004822458.1">
    <property type="nucleotide sequence ID" value="NZ_UGTH01000001.1"/>
</dbReference>
<dbReference type="Proteomes" id="UP000254777">
    <property type="component" value="Unassembled WGS sequence"/>
</dbReference>
<gene>
    <name evidence="1" type="ORF">NCTC11088_00100</name>
</gene>
<evidence type="ECO:0000313" key="2">
    <source>
        <dbReference type="Proteomes" id="UP000254777"/>
    </source>
</evidence>
<dbReference type="AlphaFoldDB" id="A0A379D927"/>
<protein>
    <submittedName>
        <fullName evidence="1">Uncharacterized protein</fullName>
    </submittedName>
</protein>
<name>A0A379D927_9FIRM</name>
<accession>A0A379D927</accession>
<dbReference type="EMBL" id="UGTH01000001">
    <property type="protein sequence ID" value="SUB74369.1"/>
    <property type="molecule type" value="Genomic_DNA"/>
</dbReference>